<feature type="domain" description="YjeF C-terminal" evidence="20">
    <location>
        <begin position="225"/>
        <end position="500"/>
    </location>
</feature>
<dbReference type="PROSITE" id="PS51385">
    <property type="entry name" value="YJEF_N"/>
    <property type="match status" value="1"/>
</dbReference>
<keyword evidence="13" id="KW-0511">Multifunctional enzyme</keyword>
<dbReference type="AlphaFoldDB" id="A0A399S2F9"/>
<evidence type="ECO:0000259" key="20">
    <source>
        <dbReference type="PROSITE" id="PS51383"/>
    </source>
</evidence>
<evidence type="ECO:0000256" key="18">
    <source>
        <dbReference type="HAMAP-Rule" id="MF_01966"/>
    </source>
</evidence>
<comment type="similarity">
    <text evidence="3 19">In the N-terminal section; belongs to the NnrE/AIBP family.</text>
</comment>
<comment type="caution">
    <text evidence="22">The sequence shown here is derived from an EMBL/GenBank/DDBJ whole genome shotgun (WGS) entry which is preliminary data.</text>
</comment>
<evidence type="ECO:0000313" key="23">
    <source>
        <dbReference type="Proteomes" id="UP000266005"/>
    </source>
</evidence>
<dbReference type="InterPro" id="IPR017953">
    <property type="entry name" value="Carbohydrate_kinase_pred_CS"/>
</dbReference>
<dbReference type="GO" id="GO:0005524">
    <property type="term" value="F:ATP binding"/>
    <property type="evidence" value="ECO:0007669"/>
    <property type="project" value="UniProtKB-UniRule"/>
</dbReference>
<dbReference type="EMBL" id="QWGE01000003">
    <property type="protein sequence ID" value="RIJ37461.1"/>
    <property type="molecule type" value="Genomic_DNA"/>
</dbReference>
<keyword evidence="5 18" id="KW-0479">Metal-binding</keyword>
<dbReference type="SUPFAM" id="SSF64153">
    <property type="entry name" value="YjeF N-terminal domain-like"/>
    <property type="match status" value="1"/>
</dbReference>
<keyword evidence="10 17" id="KW-0520">NAD</keyword>
<feature type="binding site" evidence="18">
    <location>
        <begin position="57"/>
        <end position="61"/>
    </location>
    <ligand>
        <name>(6S)-NADPHX</name>
        <dbReference type="ChEBI" id="CHEBI:64076"/>
    </ligand>
</feature>
<reference evidence="23" key="1">
    <citation type="submission" date="2018-08" db="EMBL/GenBank/DDBJ databases">
        <title>Mucilaginibacter sp. MYSH2.</title>
        <authorList>
            <person name="Seo T."/>
        </authorList>
    </citation>
    <scope>NUCLEOTIDE SEQUENCE [LARGE SCALE GENOMIC DNA]</scope>
    <source>
        <strain evidence="23">KIRAN</strain>
    </source>
</reference>
<feature type="binding site" evidence="17">
    <location>
        <position position="324"/>
    </location>
    <ligand>
        <name>(6S)-NADPHX</name>
        <dbReference type="ChEBI" id="CHEBI:64076"/>
    </ligand>
</feature>
<evidence type="ECO:0000256" key="15">
    <source>
        <dbReference type="ARBA" id="ARBA00048238"/>
    </source>
</evidence>
<dbReference type="GO" id="GO:0046496">
    <property type="term" value="P:nicotinamide nucleotide metabolic process"/>
    <property type="evidence" value="ECO:0007669"/>
    <property type="project" value="UniProtKB-UniRule"/>
</dbReference>
<comment type="function">
    <text evidence="18">Catalyzes the epimerization of the S- and R-forms of NAD(P)HX, a damaged form of NAD(P)H that is a result of enzymatic or heat-dependent hydration. This is a prerequisite for the S-specific NAD(P)H-hydrate dehydratase to allow the repair of both epimers of NAD(P)HX.</text>
</comment>
<name>A0A399S2F9_9BACT</name>
<evidence type="ECO:0000313" key="22">
    <source>
        <dbReference type="EMBL" id="RIJ37461.1"/>
    </source>
</evidence>
<dbReference type="PIRSF" id="PIRSF017184">
    <property type="entry name" value="Nnr"/>
    <property type="match status" value="1"/>
</dbReference>
<feature type="binding site" evidence="18">
    <location>
        <begin position="128"/>
        <end position="134"/>
    </location>
    <ligand>
        <name>(6S)-NADPHX</name>
        <dbReference type="ChEBI" id="CHEBI:64076"/>
    </ligand>
</feature>
<comment type="catalytic activity">
    <reaction evidence="2 18 19">
        <text>(6R)-NADPHX = (6S)-NADPHX</text>
        <dbReference type="Rhea" id="RHEA:32227"/>
        <dbReference type="ChEBI" id="CHEBI:64076"/>
        <dbReference type="ChEBI" id="CHEBI:64077"/>
        <dbReference type="EC" id="5.1.99.6"/>
    </reaction>
</comment>
<evidence type="ECO:0000256" key="10">
    <source>
        <dbReference type="ARBA" id="ARBA00023027"/>
    </source>
</evidence>
<comment type="catalytic activity">
    <reaction evidence="1 18 19">
        <text>(6R)-NADHX = (6S)-NADHX</text>
        <dbReference type="Rhea" id="RHEA:32215"/>
        <dbReference type="ChEBI" id="CHEBI:64074"/>
        <dbReference type="ChEBI" id="CHEBI:64075"/>
        <dbReference type="EC" id="5.1.99.6"/>
    </reaction>
</comment>
<protein>
    <recommendedName>
        <fullName evidence="19">Bifunctional NAD(P)H-hydrate repair enzyme</fullName>
    </recommendedName>
    <alternativeName>
        <fullName evidence="19">Nicotinamide nucleotide repair protein</fullName>
    </alternativeName>
    <domain>
        <recommendedName>
            <fullName evidence="19">ADP-dependent (S)-NAD(P)H-hydrate dehydratase</fullName>
            <ecNumber evidence="19">4.2.1.136</ecNumber>
        </recommendedName>
        <alternativeName>
            <fullName evidence="19">ADP-dependent NAD(P)HX dehydratase</fullName>
        </alternativeName>
    </domain>
    <domain>
        <recommendedName>
            <fullName evidence="19">NAD(P)H-hydrate epimerase</fullName>
            <ecNumber evidence="19">5.1.99.6</ecNumber>
        </recommendedName>
    </domain>
</protein>
<comment type="function">
    <text evidence="17">Catalyzes the dehydration of the S-form of NAD(P)HX at the expense of ADP, which is converted to AMP. Together with NAD(P)HX epimerase, which catalyzes the epimerization of the S- and R-forms, the enzyme allows the repair of both epimers of NAD(P)HX, a damaged form of NAD(P)H that is a result of enzymatic or heat-dependent hydration.</text>
</comment>
<dbReference type="OrthoDB" id="9806925at2"/>
<feature type="binding site" evidence="17">
    <location>
        <position position="440"/>
    </location>
    <ligand>
        <name>AMP</name>
        <dbReference type="ChEBI" id="CHEBI:456215"/>
    </ligand>
</feature>
<sequence length="505" mass="54277">MKLLSAEQTRAADAYTIQGEGISSTDLMERAARAFAGWFENKFQPSEQVHIFCGPGNNGGDGLVVARLLHERTYGVQVYLVGEQDKTSQDFSINLKRLPEALQPKHIAKSADLPALVKSSCVIDALFGTGLNRPVTGIFAQVINMMNESGATITSLDMPSGLYTDSQTPEEGAIVQANHTVSFELPKLAFLLPQHEQFVGDWHVVPIGLSQQFISEVASDLYFTTQQDVHQLIRPRKKFSHKGLYGHALLLCGGYGKIGAAVLAARACLRSGAGLLTVQVPQAGYTVLQTAVPEAMTLTDKHRKHLSALPSNIDTFDVIGVGPGLGTERVTKTAVGQLLATVSQPLVIDADAINIVASSDKLKAQLPKGKVIFTPHPKEFERLVGKVKNDYDRLQHLREFCTEYQCYVTLKGSHTAIGTPEGKVYFNSTGNSGLATGGTGDVLTGVITALVGQQYSLEEACLLGVYIHGLAADLALSTVGSIAMTASDVIDHLPKAFMHLNQPMP</sequence>
<dbReference type="Gene3D" id="3.40.1190.20">
    <property type="match status" value="1"/>
</dbReference>
<dbReference type="Pfam" id="PF03853">
    <property type="entry name" value="YjeF_N"/>
    <property type="match status" value="1"/>
</dbReference>
<feature type="binding site" evidence="18">
    <location>
        <position position="157"/>
    </location>
    <ligand>
        <name>(6S)-NADPHX</name>
        <dbReference type="ChEBI" id="CHEBI:64076"/>
    </ligand>
</feature>
<keyword evidence="6 17" id="KW-0547">Nucleotide-binding</keyword>
<dbReference type="InterPro" id="IPR000631">
    <property type="entry name" value="CARKD"/>
</dbReference>
<evidence type="ECO:0000256" key="11">
    <source>
        <dbReference type="ARBA" id="ARBA00023235"/>
    </source>
</evidence>
<keyword evidence="7 17" id="KW-0067">ATP-binding</keyword>
<dbReference type="EC" id="5.1.99.6" evidence="19"/>
<evidence type="ECO:0000256" key="7">
    <source>
        <dbReference type="ARBA" id="ARBA00022840"/>
    </source>
</evidence>
<keyword evidence="12 17" id="KW-0456">Lyase</keyword>
<dbReference type="InterPro" id="IPR036652">
    <property type="entry name" value="YjeF_N_dom_sf"/>
</dbReference>
<evidence type="ECO:0000256" key="19">
    <source>
        <dbReference type="PIRNR" id="PIRNR017184"/>
    </source>
</evidence>
<dbReference type="PROSITE" id="PS51383">
    <property type="entry name" value="YJEF_C_3"/>
    <property type="match status" value="1"/>
</dbReference>
<comment type="cofactor">
    <cofactor evidence="17">
        <name>Mg(2+)</name>
        <dbReference type="ChEBI" id="CHEBI:18420"/>
    </cofactor>
</comment>
<dbReference type="RefSeq" id="WP_119432117.1">
    <property type="nucleotide sequence ID" value="NZ_QWGE01000003.1"/>
</dbReference>
<comment type="similarity">
    <text evidence="4 19">In the C-terminal section; belongs to the NnrD/CARKD family.</text>
</comment>
<dbReference type="HAMAP" id="MF_01966">
    <property type="entry name" value="NADHX_epimerase"/>
    <property type="match status" value="1"/>
</dbReference>
<proteinExistence type="inferred from homology"/>
<comment type="subunit">
    <text evidence="17">Homotetramer.</text>
</comment>
<gene>
    <name evidence="18" type="primary">nnrE</name>
    <name evidence="17" type="synonym">nnrD</name>
    <name evidence="22" type="ORF">D1627_10075</name>
</gene>
<comment type="cofactor">
    <cofactor evidence="18 19">
        <name>K(+)</name>
        <dbReference type="ChEBI" id="CHEBI:29103"/>
    </cofactor>
    <text evidence="18 19">Binds 1 potassium ion per subunit.</text>
</comment>
<accession>A0A399S2F9</accession>
<keyword evidence="23" id="KW-1185">Reference proteome</keyword>
<evidence type="ECO:0000256" key="1">
    <source>
        <dbReference type="ARBA" id="ARBA00000013"/>
    </source>
</evidence>
<comment type="catalytic activity">
    <reaction evidence="16 17 19">
        <text>(6S)-NADPHX + ADP = AMP + phosphate + NADPH + H(+)</text>
        <dbReference type="Rhea" id="RHEA:32235"/>
        <dbReference type="ChEBI" id="CHEBI:15378"/>
        <dbReference type="ChEBI" id="CHEBI:43474"/>
        <dbReference type="ChEBI" id="CHEBI:57783"/>
        <dbReference type="ChEBI" id="CHEBI:64076"/>
        <dbReference type="ChEBI" id="CHEBI:456215"/>
        <dbReference type="ChEBI" id="CHEBI:456216"/>
        <dbReference type="EC" id="4.2.1.136"/>
    </reaction>
</comment>
<feature type="binding site" evidence="17">
    <location>
        <begin position="411"/>
        <end position="415"/>
    </location>
    <ligand>
        <name>AMP</name>
        <dbReference type="ChEBI" id="CHEBI:456215"/>
    </ligand>
</feature>
<dbReference type="GO" id="GO:0052856">
    <property type="term" value="F:NAD(P)HX epimerase activity"/>
    <property type="evidence" value="ECO:0007669"/>
    <property type="project" value="UniProtKB-UniRule"/>
</dbReference>
<comment type="similarity">
    <text evidence="18">Belongs to the NnrE/AIBP family.</text>
</comment>
<comment type="catalytic activity">
    <reaction evidence="15 17 19">
        <text>(6S)-NADHX + ADP = AMP + phosphate + NADH + H(+)</text>
        <dbReference type="Rhea" id="RHEA:32223"/>
        <dbReference type="ChEBI" id="CHEBI:15378"/>
        <dbReference type="ChEBI" id="CHEBI:43474"/>
        <dbReference type="ChEBI" id="CHEBI:57945"/>
        <dbReference type="ChEBI" id="CHEBI:64074"/>
        <dbReference type="ChEBI" id="CHEBI:456215"/>
        <dbReference type="ChEBI" id="CHEBI:456216"/>
        <dbReference type="EC" id="4.2.1.136"/>
    </reaction>
</comment>
<dbReference type="InterPro" id="IPR004443">
    <property type="entry name" value="YjeF_N_dom"/>
</dbReference>
<evidence type="ECO:0000256" key="12">
    <source>
        <dbReference type="ARBA" id="ARBA00023239"/>
    </source>
</evidence>
<dbReference type="PROSITE" id="PS01050">
    <property type="entry name" value="YJEF_C_2"/>
    <property type="match status" value="1"/>
</dbReference>
<dbReference type="Proteomes" id="UP000266005">
    <property type="component" value="Unassembled WGS sequence"/>
</dbReference>
<evidence type="ECO:0000259" key="21">
    <source>
        <dbReference type="PROSITE" id="PS51385"/>
    </source>
</evidence>
<dbReference type="NCBIfam" id="TIGR00197">
    <property type="entry name" value="yjeF_nterm"/>
    <property type="match status" value="1"/>
</dbReference>
<feature type="binding site" evidence="17">
    <location>
        <position position="376"/>
    </location>
    <ligand>
        <name>(6S)-NADPHX</name>
        <dbReference type="ChEBI" id="CHEBI:64076"/>
    </ligand>
</feature>
<dbReference type="CDD" id="cd01171">
    <property type="entry name" value="YXKO-related"/>
    <property type="match status" value="1"/>
</dbReference>
<dbReference type="InterPro" id="IPR029056">
    <property type="entry name" value="Ribokinase-like"/>
</dbReference>
<comment type="caution">
    <text evidence="18">Lacks conserved residue(s) required for the propagation of feature annotation.</text>
</comment>
<evidence type="ECO:0000256" key="3">
    <source>
        <dbReference type="ARBA" id="ARBA00006001"/>
    </source>
</evidence>
<comment type="similarity">
    <text evidence="17">Belongs to the NnrD/CARKD family.</text>
</comment>
<feature type="domain" description="YjeF N-terminal" evidence="21">
    <location>
        <begin position="9"/>
        <end position="215"/>
    </location>
</feature>
<feature type="binding site" evidence="18">
    <location>
        <position position="160"/>
    </location>
    <ligand>
        <name>K(+)</name>
        <dbReference type="ChEBI" id="CHEBI:29103"/>
    </ligand>
</feature>
<evidence type="ECO:0000256" key="2">
    <source>
        <dbReference type="ARBA" id="ARBA00000909"/>
    </source>
</evidence>
<dbReference type="EC" id="4.2.1.136" evidence="19"/>
<feature type="binding site" evidence="18">
    <location>
        <position position="58"/>
    </location>
    <ligand>
        <name>K(+)</name>
        <dbReference type="ChEBI" id="CHEBI:29103"/>
    </ligand>
</feature>
<evidence type="ECO:0000256" key="13">
    <source>
        <dbReference type="ARBA" id="ARBA00023268"/>
    </source>
</evidence>
<feature type="binding site" evidence="17">
    <location>
        <position position="441"/>
    </location>
    <ligand>
        <name>(6S)-NADPHX</name>
        <dbReference type="ChEBI" id="CHEBI:64076"/>
    </ligand>
</feature>
<evidence type="ECO:0000256" key="16">
    <source>
        <dbReference type="ARBA" id="ARBA00049209"/>
    </source>
</evidence>
<dbReference type="PANTHER" id="PTHR12592">
    <property type="entry name" value="ATP-DEPENDENT (S)-NAD(P)H-HYDRATE DEHYDRATASE FAMILY MEMBER"/>
    <property type="match status" value="1"/>
</dbReference>
<keyword evidence="9 18" id="KW-0630">Potassium</keyword>
<evidence type="ECO:0000256" key="14">
    <source>
        <dbReference type="ARBA" id="ARBA00025153"/>
    </source>
</evidence>
<keyword evidence="8 17" id="KW-0521">NADP</keyword>
<feature type="binding site" evidence="17">
    <location>
        <position position="260"/>
    </location>
    <ligand>
        <name>(6S)-NADPHX</name>
        <dbReference type="ChEBI" id="CHEBI:64076"/>
    </ligand>
</feature>
<dbReference type="PANTHER" id="PTHR12592:SF0">
    <property type="entry name" value="ATP-DEPENDENT (S)-NAD(P)H-HYDRATE DEHYDRATASE"/>
    <property type="match status" value="1"/>
</dbReference>
<dbReference type="GO" id="GO:0046872">
    <property type="term" value="F:metal ion binding"/>
    <property type="evidence" value="ECO:0007669"/>
    <property type="project" value="UniProtKB-UniRule"/>
</dbReference>
<dbReference type="GO" id="GO:0110051">
    <property type="term" value="P:metabolite repair"/>
    <property type="evidence" value="ECO:0007669"/>
    <property type="project" value="TreeGrafter"/>
</dbReference>
<dbReference type="InterPro" id="IPR030677">
    <property type="entry name" value="Nnr"/>
</dbReference>
<organism evidence="22 23">
    <name type="scientific">Pontibacter oryzae</name>
    <dbReference type="NCBI Taxonomy" id="2304593"/>
    <lineage>
        <taxon>Bacteria</taxon>
        <taxon>Pseudomonadati</taxon>
        <taxon>Bacteroidota</taxon>
        <taxon>Cytophagia</taxon>
        <taxon>Cytophagales</taxon>
        <taxon>Hymenobacteraceae</taxon>
        <taxon>Pontibacter</taxon>
    </lineage>
</organism>
<dbReference type="SUPFAM" id="SSF53613">
    <property type="entry name" value="Ribokinase-like"/>
    <property type="match status" value="1"/>
</dbReference>
<dbReference type="GO" id="GO:0052855">
    <property type="term" value="F:ADP-dependent NAD(P)H-hydrate dehydratase activity"/>
    <property type="evidence" value="ECO:0007669"/>
    <property type="project" value="UniProtKB-UniRule"/>
</dbReference>
<dbReference type="NCBIfam" id="TIGR00196">
    <property type="entry name" value="yjeF_cterm"/>
    <property type="match status" value="1"/>
</dbReference>
<evidence type="ECO:0000256" key="9">
    <source>
        <dbReference type="ARBA" id="ARBA00022958"/>
    </source>
</evidence>
<feature type="binding site" evidence="18">
    <location>
        <position position="124"/>
    </location>
    <ligand>
        <name>K(+)</name>
        <dbReference type="ChEBI" id="CHEBI:29103"/>
    </ligand>
</feature>
<evidence type="ECO:0000256" key="5">
    <source>
        <dbReference type="ARBA" id="ARBA00022723"/>
    </source>
</evidence>
<evidence type="ECO:0000256" key="17">
    <source>
        <dbReference type="HAMAP-Rule" id="MF_01965"/>
    </source>
</evidence>
<evidence type="ECO:0000256" key="6">
    <source>
        <dbReference type="ARBA" id="ARBA00022741"/>
    </source>
</evidence>
<dbReference type="HAMAP" id="MF_01965">
    <property type="entry name" value="NADHX_dehydratase"/>
    <property type="match status" value="1"/>
</dbReference>
<evidence type="ECO:0000256" key="8">
    <source>
        <dbReference type="ARBA" id="ARBA00022857"/>
    </source>
</evidence>
<keyword evidence="11 18" id="KW-0413">Isomerase</keyword>
<comment type="function">
    <text evidence="14 19">Bifunctional enzyme that catalyzes the epimerization of the S- and R-forms of NAD(P)HX and the dehydration of the S-form of NAD(P)HX at the expense of ADP, which is converted to AMP. This allows the repair of both epimers of NAD(P)HX, a damaged form of NAD(P)H that is a result of enzymatic or heat-dependent hydration.</text>
</comment>
<dbReference type="Pfam" id="PF01256">
    <property type="entry name" value="Carb_kinase"/>
    <property type="match status" value="1"/>
</dbReference>
<evidence type="ECO:0000256" key="4">
    <source>
        <dbReference type="ARBA" id="ARBA00009524"/>
    </source>
</evidence>
<dbReference type="Gene3D" id="3.40.50.10260">
    <property type="entry name" value="YjeF N-terminal domain"/>
    <property type="match status" value="1"/>
</dbReference>